<feature type="compositionally biased region" description="Polar residues" evidence="1">
    <location>
        <begin position="110"/>
        <end position="130"/>
    </location>
</feature>
<accession>A0AAV1LVV9</accession>
<proteinExistence type="predicted"/>
<evidence type="ECO:0000313" key="3">
    <source>
        <dbReference type="Proteomes" id="UP001314205"/>
    </source>
</evidence>
<sequence length="130" mass="12509">MEYACSESSASASRKRPATNSGTGSSESCDSDGTGDSSFTTVNSKRNGKRAAKNRTLPVSAAPAAPSTSAAPAAASAPAAPAAAPSGTSTAPSGLLSAYAASSLSLGPQKGSTTADILRPSTTTITALNG</sequence>
<feature type="region of interest" description="Disordered" evidence="1">
    <location>
        <begin position="106"/>
        <end position="130"/>
    </location>
</feature>
<feature type="compositionally biased region" description="Low complexity" evidence="1">
    <location>
        <begin position="1"/>
        <end position="12"/>
    </location>
</feature>
<feature type="compositionally biased region" description="Low complexity" evidence="1">
    <location>
        <begin position="60"/>
        <end position="94"/>
    </location>
</feature>
<keyword evidence="3" id="KW-1185">Reference proteome</keyword>
<gene>
    <name evidence="2" type="ORF">PARMNEM_LOCUS17303</name>
</gene>
<evidence type="ECO:0000313" key="2">
    <source>
        <dbReference type="EMBL" id="CAK1598297.1"/>
    </source>
</evidence>
<name>A0AAV1LVV9_9NEOP</name>
<feature type="compositionally biased region" description="Polar residues" evidence="1">
    <location>
        <begin position="18"/>
        <end position="28"/>
    </location>
</feature>
<feature type="compositionally biased region" description="Polar residues" evidence="1">
    <location>
        <begin position="34"/>
        <end position="45"/>
    </location>
</feature>
<evidence type="ECO:0000256" key="1">
    <source>
        <dbReference type="SAM" id="MobiDB-lite"/>
    </source>
</evidence>
<organism evidence="2 3">
    <name type="scientific">Parnassius mnemosyne</name>
    <name type="common">clouded apollo</name>
    <dbReference type="NCBI Taxonomy" id="213953"/>
    <lineage>
        <taxon>Eukaryota</taxon>
        <taxon>Metazoa</taxon>
        <taxon>Ecdysozoa</taxon>
        <taxon>Arthropoda</taxon>
        <taxon>Hexapoda</taxon>
        <taxon>Insecta</taxon>
        <taxon>Pterygota</taxon>
        <taxon>Neoptera</taxon>
        <taxon>Endopterygota</taxon>
        <taxon>Lepidoptera</taxon>
        <taxon>Glossata</taxon>
        <taxon>Ditrysia</taxon>
        <taxon>Papilionoidea</taxon>
        <taxon>Papilionidae</taxon>
        <taxon>Parnassiinae</taxon>
        <taxon>Parnassini</taxon>
        <taxon>Parnassius</taxon>
        <taxon>Driopa</taxon>
    </lineage>
</organism>
<protein>
    <submittedName>
        <fullName evidence="2">Uncharacterized protein</fullName>
    </submittedName>
</protein>
<dbReference type="AlphaFoldDB" id="A0AAV1LVV9"/>
<comment type="caution">
    <text evidence="2">The sequence shown here is derived from an EMBL/GenBank/DDBJ whole genome shotgun (WGS) entry which is preliminary data.</text>
</comment>
<dbReference type="Proteomes" id="UP001314205">
    <property type="component" value="Unassembled WGS sequence"/>
</dbReference>
<feature type="region of interest" description="Disordered" evidence="1">
    <location>
        <begin position="1"/>
        <end position="94"/>
    </location>
</feature>
<reference evidence="2 3" key="1">
    <citation type="submission" date="2023-11" db="EMBL/GenBank/DDBJ databases">
        <authorList>
            <person name="Hedman E."/>
            <person name="Englund M."/>
            <person name="Stromberg M."/>
            <person name="Nyberg Akerstrom W."/>
            <person name="Nylinder S."/>
            <person name="Jareborg N."/>
            <person name="Kallberg Y."/>
            <person name="Kronander E."/>
        </authorList>
    </citation>
    <scope>NUCLEOTIDE SEQUENCE [LARGE SCALE GENOMIC DNA]</scope>
</reference>
<dbReference type="EMBL" id="CAVLGL010000103">
    <property type="protein sequence ID" value="CAK1598297.1"/>
    <property type="molecule type" value="Genomic_DNA"/>
</dbReference>